<dbReference type="AlphaFoldDB" id="A0A4D6MSB8"/>
<keyword evidence="2" id="KW-1185">Reference proteome</keyword>
<dbReference type="Proteomes" id="UP000501690">
    <property type="component" value="Linkage Group LG8"/>
</dbReference>
<dbReference type="EMBL" id="CP039352">
    <property type="protein sequence ID" value="QCE04410.1"/>
    <property type="molecule type" value="Genomic_DNA"/>
</dbReference>
<proteinExistence type="predicted"/>
<accession>A0A4D6MSB8</accession>
<evidence type="ECO:0000313" key="1">
    <source>
        <dbReference type="EMBL" id="QCE04410.1"/>
    </source>
</evidence>
<name>A0A4D6MSB8_VIGUN</name>
<organism evidence="1 2">
    <name type="scientific">Vigna unguiculata</name>
    <name type="common">Cowpea</name>
    <dbReference type="NCBI Taxonomy" id="3917"/>
    <lineage>
        <taxon>Eukaryota</taxon>
        <taxon>Viridiplantae</taxon>
        <taxon>Streptophyta</taxon>
        <taxon>Embryophyta</taxon>
        <taxon>Tracheophyta</taxon>
        <taxon>Spermatophyta</taxon>
        <taxon>Magnoliopsida</taxon>
        <taxon>eudicotyledons</taxon>
        <taxon>Gunneridae</taxon>
        <taxon>Pentapetalae</taxon>
        <taxon>rosids</taxon>
        <taxon>fabids</taxon>
        <taxon>Fabales</taxon>
        <taxon>Fabaceae</taxon>
        <taxon>Papilionoideae</taxon>
        <taxon>50 kb inversion clade</taxon>
        <taxon>NPAAA clade</taxon>
        <taxon>indigoferoid/millettioid clade</taxon>
        <taxon>Phaseoleae</taxon>
        <taxon>Vigna</taxon>
    </lineage>
</organism>
<gene>
    <name evidence="1" type="ORF">DEO72_LG8g2446</name>
</gene>
<protein>
    <submittedName>
        <fullName evidence="1">Uncharacterized protein</fullName>
    </submittedName>
</protein>
<reference evidence="1 2" key="1">
    <citation type="submission" date="2019-04" db="EMBL/GenBank/DDBJ databases">
        <title>An improved genome assembly and genetic linkage map for asparagus bean, Vigna unguiculata ssp. sesquipedialis.</title>
        <authorList>
            <person name="Xia Q."/>
            <person name="Zhang R."/>
            <person name="Dong Y."/>
        </authorList>
    </citation>
    <scope>NUCLEOTIDE SEQUENCE [LARGE SCALE GENOMIC DNA]</scope>
    <source>
        <tissue evidence="1">Leaf</tissue>
    </source>
</reference>
<sequence>MSAKAEMEFVVEAEVLGRVMHKKLLGLHGFYVGRGGGVARGWHWEEKKRDSKFKSHNGDDKYEENYGEIRRTSMEPMKTFTKHLNFLPIFNPFFP</sequence>
<evidence type="ECO:0000313" key="2">
    <source>
        <dbReference type="Proteomes" id="UP000501690"/>
    </source>
</evidence>